<feature type="compositionally biased region" description="Basic and acidic residues" evidence="1">
    <location>
        <begin position="169"/>
        <end position="178"/>
    </location>
</feature>
<dbReference type="SUPFAM" id="SSF48452">
    <property type="entry name" value="TPR-like"/>
    <property type="match status" value="1"/>
</dbReference>
<dbReference type="InterPro" id="IPR011990">
    <property type="entry name" value="TPR-like_helical_dom_sf"/>
</dbReference>
<feature type="region of interest" description="Disordered" evidence="1">
    <location>
        <begin position="263"/>
        <end position="322"/>
    </location>
</feature>
<organism evidence="2 3">
    <name type="scientific">Stephania japonica</name>
    <dbReference type="NCBI Taxonomy" id="461633"/>
    <lineage>
        <taxon>Eukaryota</taxon>
        <taxon>Viridiplantae</taxon>
        <taxon>Streptophyta</taxon>
        <taxon>Embryophyta</taxon>
        <taxon>Tracheophyta</taxon>
        <taxon>Spermatophyta</taxon>
        <taxon>Magnoliopsida</taxon>
        <taxon>Ranunculales</taxon>
        <taxon>Menispermaceae</taxon>
        <taxon>Menispermoideae</taxon>
        <taxon>Cissampelideae</taxon>
        <taxon>Stephania</taxon>
    </lineage>
</organism>
<feature type="region of interest" description="Disordered" evidence="1">
    <location>
        <begin position="138"/>
        <end position="178"/>
    </location>
</feature>
<accession>A0AAP0PS89</accession>
<evidence type="ECO:0000313" key="2">
    <source>
        <dbReference type="EMBL" id="KAK9152724.1"/>
    </source>
</evidence>
<name>A0AAP0PS89_9MAGN</name>
<dbReference type="EMBL" id="JBBNAE010000001">
    <property type="protein sequence ID" value="KAK9152724.1"/>
    <property type="molecule type" value="Genomic_DNA"/>
</dbReference>
<feature type="compositionally biased region" description="Polar residues" evidence="1">
    <location>
        <begin position="269"/>
        <end position="280"/>
    </location>
</feature>
<dbReference type="AlphaFoldDB" id="A0AAP0PS89"/>
<feature type="compositionally biased region" description="Polar residues" evidence="1">
    <location>
        <begin position="199"/>
        <end position="210"/>
    </location>
</feature>
<protein>
    <submittedName>
        <fullName evidence="2">Uncharacterized protein</fullName>
    </submittedName>
</protein>
<keyword evidence="3" id="KW-1185">Reference proteome</keyword>
<comment type="caution">
    <text evidence="2">The sequence shown here is derived from an EMBL/GenBank/DDBJ whole genome shotgun (WGS) entry which is preliminary data.</text>
</comment>
<feature type="region of interest" description="Disordered" evidence="1">
    <location>
        <begin position="191"/>
        <end position="210"/>
    </location>
</feature>
<dbReference type="Gene3D" id="1.25.40.10">
    <property type="entry name" value="Tetratricopeptide repeat domain"/>
    <property type="match status" value="1"/>
</dbReference>
<proteinExistence type="predicted"/>
<dbReference type="PANTHER" id="PTHR36888">
    <property type="entry name" value="TETRATRICOPEPTIDE-LIKE HELICAL DOMAIN-CONTAINING PROTEIN-RELATED"/>
    <property type="match status" value="1"/>
</dbReference>
<gene>
    <name evidence="2" type="ORF">Sjap_000204</name>
</gene>
<evidence type="ECO:0000313" key="3">
    <source>
        <dbReference type="Proteomes" id="UP001417504"/>
    </source>
</evidence>
<dbReference type="Proteomes" id="UP001417504">
    <property type="component" value="Unassembled WGS sequence"/>
</dbReference>
<sequence>MGSLEKEMVEFIESNQLEGVELGKFCSAIKDINVELVEAKRIVNSTIGYGNGDAGSVDTVGIKKENSLNHQKLNRKKRDIGGSSFDFLRFVTGMFSANSIGVRPNKVKNVGKKELIGELNSEMVNSSQARESVLPIEIEEGESLNQTSGKVGRNKNMDSLQKSTSNDLAGKHGDAESVDKEARNIEYNQGMASIDSLDNDNNTSASVNSSKVNYRNNALSGHLNKNEESEFRKSLSYPLDLNVGASNREYELESFTTKAKVSFERQESFRSTNGAYVPSSTRRKEEENGSYKSGFSNREEKSEDPPDLNNKKHEHKKGEEYTSFPSTLSEDVVFEKHLKEGTDLLKQAREYLKGEVDEAKADVVLYKSARILSRAIAMKPLSLLAVGQLGNTFLLHGELKLRISRNLRTVLSRTDSLSKEEISRIKVKGLDDQVMSRDAIASILVDVCEECEELLVAAGRKYKMALSIDGNDARALYNWGLALYYRAQLIADIGPGATFDADKVYLAAIDKFDAMMSKSNVYAPDALFRWGMTLQQRSRLRPRNSKEKVKLLYQAKRLFEDVLSMDSDNLQVREALLSCMSELNYTDF</sequence>
<dbReference type="PANTHER" id="PTHR36888:SF2">
    <property type="entry name" value="TETRATRICOPEPTIDE REPEAT (TPR)-LIKE SUPERFAMILY PROTEIN"/>
    <property type="match status" value="1"/>
</dbReference>
<feature type="compositionally biased region" description="Polar residues" evidence="1">
    <location>
        <begin position="157"/>
        <end position="167"/>
    </location>
</feature>
<reference evidence="2 3" key="1">
    <citation type="submission" date="2024-01" db="EMBL/GenBank/DDBJ databases">
        <title>Genome assemblies of Stephania.</title>
        <authorList>
            <person name="Yang L."/>
        </authorList>
    </citation>
    <scope>NUCLEOTIDE SEQUENCE [LARGE SCALE GENOMIC DNA]</scope>
    <source>
        <strain evidence="2">QJT</strain>
        <tissue evidence="2">Leaf</tissue>
    </source>
</reference>
<evidence type="ECO:0000256" key="1">
    <source>
        <dbReference type="SAM" id="MobiDB-lite"/>
    </source>
</evidence>